<dbReference type="SUPFAM" id="SSF53756">
    <property type="entry name" value="UDP-Glycosyltransferase/glycogen phosphorylase"/>
    <property type="match status" value="1"/>
</dbReference>
<comment type="caution">
    <text evidence="7">The sequence shown here is derived from an EMBL/GenBank/DDBJ whole genome shotgun (WGS) entry which is preliminary data.</text>
</comment>
<feature type="region of interest" description="Disordered" evidence="4">
    <location>
        <begin position="1"/>
        <end position="34"/>
    </location>
</feature>
<keyword evidence="3 7" id="KW-0808">Transferase</keyword>
<dbReference type="Pfam" id="PF00534">
    <property type="entry name" value="Glycos_transf_1"/>
    <property type="match status" value="1"/>
</dbReference>
<evidence type="ECO:0000259" key="5">
    <source>
        <dbReference type="Pfam" id="PF00534"/>
    </source>
</evidence>
<dbReference type="AlphaFoldDB" id="A0A849HGE2"/>
<evidence type="ECO:0000256" key="3">
    <source>
        <dbReference type="ARBA" id="ARBA00022679"/>
    </source>
</evidence>
<dbReference type="CDD" id="cd03814">
    <property type="entry name" value="GT4-like"/>
    <property type="match status" value="1"/>
</dbReference>
<accession>A0A849HGE2</accession>
<evidence type="ECO:0000256" key="4">
    <source>
        <dbReference type="SAM" id="MobiDB-lite"/>
    </source>
</evidence>
<dbReference type="PANTHER" id="PTHR45947">
    <property type="entry name" value="SULFOQUINOVOSYL TRANSFERASE SQD2"/>
    <property type="match status" value="1"/>
</dbReference>
<dbReference type="EMBL" id="JABEPQ010000002">
    <property type="protein sequence ID" value="NNM46488.1"/>
    <property type="molecule type" value="Genomic_DNA"/>
</dbReference>
<keyword evidence="2" id="KW-0328">Glycosyltransferase</keyword>
<feature type="domain" description="Glycosyl transferase family 1" evidence="5">
    <location>
        <begin position="243"/>
        <end position="399"/>
    </location>
</feature>
<organism evidence="7 8">
    <name type="scientific">Knoellia koreensis</name>
    <dbReference type="NCBI Taxonomy" id="2730921"/>
    <lineage>
        <taxon>Bacteria</taxon>
        <taxon>Bacillati</taxon>
        <taxon>Actinomycetota</taxon>
        <taxon>Actinomycetes</taxon>
        <taxon>Micrococcales</taxon>
        <taxon>Intrasporangiaceae</taxon>
        <taxon>Knoellia</taxon>
    </lineage>
</organism>
<evidence type="ECO:0000259" key="6">
    <source>
        <dbReference type="Pfam" id="PF13439"/>
    </source>
</evidence>
<dbReference type="InterPro" id="IPR028098">
    <property type="entry name" value="Glyco_trans_4-like_N"/>
</dbReference>
<evidence type="ECO:0000313" key="7">
    <source>
        <dbReference type="EMBL" id="NNM46488.1"/>
    </source>
</evidence>
<protein>
    <recommendedName>
        <fullName evidence="1">D-inositol 3-phosphate glycosyltransferase</fullName>
    </recommendedName>
</protein>
<name>A0A849HGE2_9MICO</name>
<gene>
    <name evidence="7" type="ORF">HJG52_10775</name>
</gene>
<dbReference type="InterPro" id="IPR050194">
    <property type="entry name" value="Glycosyltransferase_grp1"/>
</dbReference>
<dbReference type="Gene3D" id="3.40.50.2000">
    <property type="entry name" value="Glycogen Phosphorylase B"/>
    <property type="match status" value="2"/>
</dbReference>
<evidence type="ECO:0000256" key="1">
    <source>
        <dbReference type="ARBA" id="ARBA00021292"/>
    </source>
</evidence>
<dbReference type="Proteomes" id="UP000588586">
    <property type="component" value="Unassembled WGS sequence"/>
</dbReference>
<dbReference type="PANTHER" id="PTHR45947:SF3">
    <property type="entry name" value="SULFOQUINOVOSYL TRANSFERASE SQD2"/>
    <property type="match status" value="1"/>
</dbReference>
<sequence length="431" mass="45508">MARNRSRPPLPHGRPTLPRAPARHLPLTRHTPRRRQRLTAAAEAGVVRIAIVTESFLPTFNGVTTSVCRVTECLRAGGHDVLIVAPRPAPASYAGYPVVSVASVTVKDFPLGMPSGEVEPVLAGFAPDVVHVASPFVLGARALTATSRLGLPSVAVYQTDMPSFLLKHGPLPVAKGASKAAWRWVRHLHENADLTLAPSTAALEDLRAHGVPRTALWGRGVDTGLFHPGWRLDAATQRLRSGLAPRGEALVGYVGRLAAEKELDRLVPVAALPGTRLVLVGDGPDRGRLEGLLTEAATRAGSPPPVFLGRRDGDDLARAYAACDVFVHTGTRETFGQTLQEAAATGLPVVAPAKGGPLDLVDHSRTGLLFDPDSADGLRDAVAHLVGDRVKREAMGTAALDRVRGRSWAALTDQLLGHYATARASHAAATA</sequence>
<keyword evidence="8" id="KW-1185">Reference proteome</keyword>
<proteinExistence type="predicted"/>
<feature type="domain" description="Glycosyltransferase subfamily 4-like N-terminal" evidence="6">
    <location>
        <begin position="61"/>
        <end position="223"/>
    </location>
</feature>
<dbReference type="Pfam" id="PF13439">
    <property type="entry name" value="Glyco_transf_4"/>
    <property type="match status" value="1"/>
</dbReference>
<evidence type="ECO:0000256" key="2">
    <source>
        <dbReference type="ARBA" id="ARBA00022676"/>
    </source>
</evidence>
<dbReference type="InterPro" id="IPR001296">
    <property type="entry name" value="Glyco_trans_1"/>
</dbReference>
<reference evidence="7 8" key="1">
    <citation type="submission" date="2020-04" db="EMBL/GenBank/DDBJ databases">
        <title>Knoellia sp. isolate from air conditioner.</title>
        <authorList>
            <person name="Chea S."/>
            <person name="Kim D.-U."/>
        </authorList>
    </citation>
    <scope>NUCLEOTIDE SEQUENCE [LARGE SCALE GENOMIC DNA]</scope>
    <source>
        <strain evidence="7 8">DB2414S</strain>
    </source>
</reference>
<dbReference type="GO" id="GO:0016758">
    <property type="term" value="F:hexosyltransferase activity"/>
    <property type="evidence" value="ECO:0007669"/>
    <property type="project" value="TreeGrafter"/>
</dbReference>
<evidence type="ECO:0000313" key="8">
    <source>
        <dbReference type="Proteomes" id="UP000588586"/>
    </source>
</evidence>
<dbReference type="GO" id="GO:1901137">
    <property type="term" value="P:carbohydrate derivative biosynthetic process"/>
    <property type="evidence" value="ECO:0007669"/>
    <property type="project" value="UniProtKB-ARBA"/>
</dbReference>